<dbReference type="SUPFAM" id="SSF57783">
    <property type="entry name" value="Zinc beta-ribbon"/>
    <property type="match status" value="1"/>
</dbReference>
<dbReference type="Pfam" id="PF13155">
    <property type="entry name" value="Toprim_2"/>
    <property type="match status" value="1"/>
</dbReference>
<evidence type="ECO:0000256" key="7">
    <source>
        <dbReference type="ARBA" id="ARBA00022771"/>
    </source>
</evidence>
<evidence type="ECO:0000256" key="6">
    <source>
        <dbReference type="ARBA" id="ARBA00022723"/>
    </source>
</evidence>
<dbReference type="HAMAP" id="MF_00974">
    <property type="entry name" value="DNA_primase_DnaG"/>
    <property type="match status" value="1"/>
</dbReference>
<evidence type="ECO:0000256" key="11">
    <source>
        <dbReference type="ARBA" id="ARBA00023163"/>
    </source>
</evidence>
<comment type="catalytic activity">
    <reaction evidence="12">
        <text>ssDNA + n NTP = ssDNA/pppN(pN)n-1 hybrid + (n-1) diphosphate.</text>
        <dbReference type="EC" id="2.7.7.101"/>
    </reaction>
</comment>
<feature type="coiled-coil region" evidence="13">
    <location>
        <begin position="592"/>
        <end position="638"/>
    </location>
</feature>
<dbReference type="NCBIfam" id="TIGR01391">
    <property type="entry name" value="dnaG"/>
    <property type="match status" value="1"/>
</dbReference>
<dbReference type="Gene3D" id="3.40.1360.10">
    <property type="match status" value="1"/>
</dbReference>
<reference evidence="15 16" key="1">
    <citation type="journal article" date="2009" name="Appl. Environ. Microbiol.">
        <title>Three genomes from the phylum Acidobacteria provide insight into the lifestyles of these microorganisms in soils.</title>
        <authorList>
            <person name="Ward N.L."/>
            <person name="Challacombe J.F."/>
            <person name="Janssen P.H."/>
            <person name="Henrissat B."/>
            <person name="Coutinho P.M."/>
            <person name="Wu M."/>
            <person name="Xie G."/>
            <person name="Haft D.H."/>
            <person name="Sait M."/>
            <person name="Badger J."/>
            <person name="Barabote R.D."/>
            <person name="Bradley B."/>
            <person name="Brettin T.S."/>
            <person name="Brinkac L.M."/>
            <person name="Bruce D."/>
            <person name="Creasy T."/>
            <person name="Daugherty S.C."/>
            <person name="Davidsen T.M."/>
            <person name="DeBoy R.T."/>
            <person name="Detter J.C."/>
            <person name="Dodson R.J."/>
            <person name="Durkin A.S."/>
            <person name="Ganapathy A."/>
            <person name="Gwinn-Giglio M."/>
            <person name="Han C.S."/>
            <person name="Khouri H."/>
            <person name="Kiss H."/>
            <person name="Kothari S.P."/>
            <person name="Madupu R."/>
            <person name="Nelson K.E."/>
            <person name="Nelson W.C."/>
            <person name="Paulsen I."/>
            <person name="Penn K."/>
            <person name="Ren Q."/>
            <person name="Rosovitz M.J."/>
            <person name="Selengut J.D."/>
            <person name="Shrivastava S."/>
            <person name="Sullivan S.A."/>
            <person name="Tapia R."/>
            <person name="Thompson L.S."/>
            <person name="Watkins K.L."/>
            <person name="Yang Q."/>
            <person name="Yu C."/>
            <person name="Zafar N."/>
            <person name="Zhou L."/>
            <person name="Kuske C.R."/>
        </authorList>
    </citation>
    <scope>NUCLEOTIDE SEQUENCE [LARGE SCALE GENOMIC DNA]</scope>
    <source>
        <strain evidence="15 16">Ellin345</strain>
    </source>
</reference>
<dbReference type="RefSeq" id="WP_011525094.1">
    <property type="nucleotide sequence ID" value="NC_008009.1"/>
</dbReference>
<dbReference type="EC" id="2.7.7.101" evidence="12"/>
<feature type="domain" description="Toprim" evidence="14">
    <location>
        <begin position="296"/>
        <end position="377"/>
    </location>
</feature>
<keyword evidence="4 12" id="KW-0548">Nucleotidyltransferase</keyword>
<keyword evidence="13" id="KW-0175">Coiled coil</keyword>
<evidence type="ECO:0000256" key="10">
    <source>
        <dbReference type="ARBA" id="ARBA00023125"/>
    </source>
</evidence>
<dbReference type="GO" id="GO:0000428">
    <property type="term" value="C:DNA-directed RNA polymerase complex"/>
    <property type="evidence" value="ECO:0007669"/>
    <property type="project" value="UniProtKB-KW"/>
</dbReference>
<dbReference type="EMBL" id="CP000360">
    <property type="protein sequence ID" value="ABF43297.1"/>
    <property type="molecule type" value="Genomic_DNA"/>
</dbReference>
<dbReference type="InterPro" id="IPR037068">
    <property type="entry name" value="DNA_primase_core_N_sf"/>
</dbReference>
<comment type="similarity">
    <text evidence="12">Belongs to the DnaG primase family.</text>
</comment>
<dbReference type="FunFam" id="3.90.580.10:FF:000001">
    <property type="entry name" value="DNA primase"/>
    <property type="match status" value="1"/>
</dbReference>
<evidence type="ECO:0000313" key="15">
    <source>
        <dbReference type="EMBL" id="ABF43297.1"/>
    </source>
</evidence>
<evidence type="ECO:0000256" key="1">
    <source>
        <dbReference type="ARBA" id="ARBA00022478"/>
    </source>
</evidence>
<sequence>MAVHLCVTPRLKRTLKSVANPGDFAYDLKQQADIVRVIGEYVQLRKAGAQNYAGLCPFHNEKSPSFSVHQSRQFFHCFGCGASGDVFTFIQKIENITFPEAVRSIAQKLGVPMPKVEYASPQEAREAKMRGALLDANELACAWFQEQLRKPDAAHAREYLKSRGLDAETVEKFRIGFAPESGFLLRDRMKGEFNEEILRESGLFSWKEDATRDSESAKSAPSALYAKFRNRIMFPIRNEQGKVIAFTGRTLATDEKSGPKYLNSPETAIYSKSRVLFNLNLAKEAIRGSKDAPGLGYAILVEGQMDCISLYREDVHNVIATSGTAFTEFQAKLLGRFTKQVVVNFDPDTAGAAAAERSLALLVSEDFQIRVLTLEPGFDPDLYIRKKGREAYAYALKHSQKYFDYLIDRARKQYPTGTPEGKLKAVNYLLPHIQRLSSKLVRDEIAMDIAHKLQIDSTVLKEELRHVAGSRTATSVKASAAPQITPIEKMLIRALASSNQLAKDPVSSREGQDLDFEAARQVHYVLANETLHAGLQTERLIAALLKAVEDGSDPMTLPLGEGDRRTLATILMGDTETLTPEAMEGAFASLRLRRMKARRSDLVVEITAAERKGDSAALGRLSLEKMQLDREIRELDEESG</sequence>
<evidence type="ECO:0000256" key="8">
    <source>
        <dbReference type="ARBA" id="ARBA00022833"/>
    </source>
</evidence>
<keyword evidence="10 12" id="KW-0238">DNA-binding</keyword>
<keyword evidence="7 12" id="KW-0863">Zinc-finger</keyword>
<evidence type="ECO:0000256" key="3">
    <source>
        <dbReference type="ARBA" id="ARBA00022679"/>
    </source>
</evidence>
<dbReference type="SUPFAM" id="SSF56731">
    <property type="entry name" value="DNA primase core"/>
    <property type="match status" value="1"/>
</dbReference>
<dbReference type="InterPro" id="IPR030846">
    <property type="entry name" value="DnaG_bac"/>
</dbReference>
<keyword evidence="2 12" id="KW-0639">Primosome</keyword>
<dbReference type="GO" id="GO:0008270">
    <property type="term" value="F:zinc ion binding"/>
    <property type="evidence" value="ECO:0007669"/>
    <property type="project" value="UniProtKB-UniRule"/>
</dbReference>
<dbReference type="InterPro" id="IPR050219">
    <property type="entry name" value="DnaG_primase"/>
</dbReference>
<dbReference type="GO" id="GO:1990077">
    <property type="term" value="C:primosome complex"/>
    <property type="evidence" value="ECO:0007669"/>
    <property type="project" value="UniProtKB-KW"/>
</dbReference>
<evidence type="ECO:0000259" key="14">
    <source>
        <dbReference type="PROSITE" id="PS50880"/>
    </source>
</evidence>
<dbReference type="GO" id="GO:0005737">
    <property type="term" value="C:cytoplasm"/>
    <property type="evidence" value="ECO:0007669"/>
    <property type="project" value="TreeGrafter"/>
</dbReference>
<dbReference type="InterPro" id="IPR019475">
    <property type="entry name" value="DNA_primase_DnaB-bd"/>
</dbReference>
<keyword evidence="1 12" id="KW-0240">DNA-directed RNA polymerase</keyword>
<dbReference type="SMART" id="SM00493">
    <property type="entry name" value="TOPRIM"/>
    <property type="match status" value="1"/>
</dbReference>
<dbReference type="Pfam" id="PF08275">
    <property type="entry name" value="DNAG_N"/>
    <property type="match status" value="1"/>
</dbReference>
<dbReference type="EnsemblBacteria" id="ABF43297">
    <property type="protein sequence ID" value="ABF43297"/>
    <property type="gene ID" value="Acid345_4297"/>
</dbReference>
<dbReference type="PANTHER" id="PTHR30313">
    <property type="entry name" value="DNA PRIMASE"/>
    <property type="match status" value="1"/>
</dbReference>
<dbReference type="Gene3D" id="3.90.980.10">
    <property type="entry name" value="DNA primase, catalytic core, N-terminal domain"/>
    <property type="match status" value="1"/>
</dbReference>
<gene>
    <name evidence="12" type="primary">dnaG</name>
    <name evidence="15" type="ordered locus">Acid345_4297</name>
</gene>
<evidence type="ECO:0000256" key="13">
    <source>
        <dbReference type="SAM" id="Coils"/>
    </source>
</evidence>
<dbReference type="InterPro" id="IPR006171">
    <property type="entry name" value="TOPRIM_dom"/>
</dbReference>
<comment type="domain">
    <text evidence="12">Contains an N-terminal zinc-binding domain, a central core domain that contains the primase activity, and a C-terminal DnaB-binding domain.</text>
</comment>
<evidence type="ECO:0000256" key="4">
    <source>
        <dbReference type="ARBA" id="ARBA00022695"/>
    </source>
</evidence>
<dbReference type="InterPro" id="IPR006295">
    <property type="entry name" value="DNA_primase_DnaG"/>
</dbReference>
<comment type="subunit">
    <text evidence="12">Monomer. Interacts with DnaB.</text>
</comment>
<dbReference type="STRING" id="204669.Acid345_4297"/>
<dbReference type="PANTHER" id="PTHR30313:SF2">
    <property type="entry name" value="DNA PRIMASE"/>
    <property type="match status" value="1"/>
</dbReference>
<proteinExistence type="inferred from homology"/>
<keyword evidence="6 12" id="KW-0479">Metal-binding</keyword>
<evidence type="ECO:0000313" key="16">
    <source>
        <dbReference type="Proteomes" id="UP000002432"/>
    </source>
</evidence>
<keyword evidence="11 12" id="KW-0804">Transcription</keyword>
<dbReference type="InterPro" id="IPR002694">
    <property type="entry name" value="Znf_CHC2"/>
</dbReference>
<evidence type="ECO:0000256" key="5">
    <source>
        <dbReference type="ARBA" id="ARBA00022705"/>
    </source>
</evidence>
<name>Q1IIK3_KORVE</name>
<dbReference type="Pfam" id="PF10410">
    <property type="entry name" value="DnaB_bind"/>
    <property type="match status" value="1"/>
</dbReference>
<dbReference type="PROSITE" id="PS50880">
    <property type="entry name" value="TOPRIM"/>
    <property type="match status" value="1"/>
</dbReference>
<dbReference type="Gene3D" id="3.90.580.10">
    <property type="entry name" value="Zinc finger, CHC2-type domain"/>
    <property type="match status" value="1"/>
</dbReference>
<dbReference type="InterPro" id="IPR013264">
    <property type="entry name" value="DNAG_N"/>
</dbReference>
<dbReference type="Pfam" id="PF01807">
    <property type="entry name" value="Zn_ribbon_DnaG"/>
    <property type="match status" value="1"/>
</dbReference>
<accession>Q1IIK3</accession>
<feature type="zinc finger region" description="CHC2-type" evidence="12">
    <location>
        <begin position="56"/>
        <end position="80"/>
    </location>
</feature>
<keyword evidence="3 12" id="KW-0808">Transferase</keyword>
<keyword evidence="16" id="KW-1185">Reference proteome</keyword>
<evidence type="ECO:0000256" key="9">
    <source>
        <dbReference type="ARBA" id="ARBA00022842"/>
    </source>
</evidence>
<evidence type="ECO:0000256" key="2">
    <source>
        <dbReference type="ARBA" id="ARBA00022515"/>
    </source>
</evidence>
<protein>
    <recommendedName>
        <fullName evidence="12">DNA primase</fullName>
        <ecNumber evidence="12">2.7.7.101</ecNumber>
    </recommendedName>
</protein>
<dbReference type="eggNOG" id="COG0358">
    <property type="taxonomic scope" value="Bacteria"/>
</dbReference>
<dbReference type="GO" id="GO:0003677">
    <property type="term" value="F:DNA binding"/>
    <property type="evidence" value="ECO:0007669"/>
    <property type="project" value="UniProtKB-KW"/>
</dbReference>
<dbReference type="Proteomes" id="UP000002432">
    <property type="component" value="Chromosome"/>
</dbReference>
<comment type="cofactor">
    <cofactor evidence="12">
        <name>Zn(2+)</name>
        <dbReference type="ChEBI" id="CHEBI:29105"/>
    </cofactor>
    <text evidence="12">Binds 1 zinc ion per monomer.</text>
</comment>
<dbReference type="SMART" id="SM00400">
    <property type="entry name" value="ZnF_CHCC"/>
    <property type="match status" value="1"/>
</dbReference>
<dbReference type="CDD" id="cd03364">
    <property type="entry name" value="TOPRIM_DnaG_primases"/>
    <property type="match status" value="1"/>
</dbReference>
<keyword evidence="9" id="KW-0460">Magnesium</keyword>
<evidence type="ECO:0000256" key="12">
    <source>
        <dbReference type="HAMAP-Rule" id="MF_00974"/>
    </source>
</evidence>
<dbReference type="GO" id="GO:0003899">
    <property type="term" value="F:DNA-directed RNA polymerase activity"/>
    <property type="evidence" value="ECO:0007669"/>
    <property type="project" value="UniProtKB-UniRule"/>
</dbReference>
<dbReference type="GO" id="GO:0006269">
    <property type="term" value="P:DNA replication, synthesis of primer"/>
    <property type="evidence" value="ECO:0007669"/>
    <property type="project" value="UniProtKB-UniRule"/>
</dbReference>
<organism evidence="15 16">
    <name type="scientific">Koribacter versatilis (strain Ellin345)</name>
    <dbReference type="NCBI Taxonomy" id="204669"/>
    <lineage>
        <taxon>Bacteria</taxon>
        <taxon>Pseudomonadati</taxon>
        <taxon>Acidobacteriota</taxon>
        <taxon>Terriglobia</taxon>
        <taxon>Terriglobales</taxon>
        <taxon>Candidatus Korobacteraceae</taxon>
        <taxon>Candidatus Korobacter</taxon>
    </lineage>
</organism>
<keyword evidence="5 12" id="KW-0235">DNA replication</keyword>
<dbReference type="InterPro" id="IPR036977">
    <property type="entry name" value="DNA_primase_Znf_CHC2"/>
</dbReference>
<dbReference type="KEGG" id="aba:Acid345_4297"/>
<keyword evidence="8 12" id="KW-0862">Zinc</keyword>
<dbReference type="AlphaFoldDB" id="Q1IIK3"/>
<dbReference type="InterPro" id="IPR034151">
    <property type="entry name" value="TOPRIM_DnaG_bac"/>
</dbReference>
<comment type="function">
    <text evidence="12">RNA polymerase that catalyzes the synthesis of short RNA molecules used as primers for DNA polymerase during DNA replication.</text>
</comment>
<dbReference type="HOGENOM" id="CLU_013501_3_1_0"/>